<proteinExistence type="predicted"/>
<sequence>MKKSLVLMTAAATLLMAIPAYAQPSISNVAQAKSSVNAANYTWHFEVSADDTEDSSAFYPSGDRLTLTVKQSSNGKTKIKYWLYEDKTDKLVDYATVSGNHDEKEPVFENVPVDTNKKYRVEAQNKGNKTTKGTAYISY</sequence>
<feature type="signal peptide" evidence="1">
    <location>
        <begin position="1"/>
        <end position="22"/>
    </location>
</feature>
<gene>
    <name evidence="2" type="ORF">M5X04_28360</name>
</gene>
<dbReference type="EMBL" id="JAMDLY010000028">
    <property type="protein sequence ID" value="MCY9533216.1"/>
    <property type="molecule type" value="Genomic_DNA"/>
</dbReference>
<organism evidence="2 3">
    <name type="scientific">Paenibacillus alvei</name>
    <name type="common">Bacillus alvei</name>
    <dbReference type="NCBI Taxonomy" id="44250"/>
    <lineage>
        <taxon>Bacteria</taxon>
        <taxon>Bacillati</taxon>
        <taxon>Bacillota</taxon>
        <taxon>Bacilli</taxon>
        <taxon>Bacillales</taxon>
        <taxon>Paenibacillaceae</taxon>
        <taxon>Paenibacillus</taxon>
    </lineage>
</organism>
<keyword evidence="3" id="KW-1185">Reference proteome</keyword>
<feature type="chain" id="PRO_5045447243" evidence="1">
    <location>
        <begin position="23"/>
        <end position="139"/>
    </location>
</feature>
<evidence type="ECO:0000313" key="2">
    <source>
        <dbReference type="EMBL" id="MCY9533216.1"/>
    </source>
</evidence>
<dbReference type="Proteomes" id="UP001527090">
    <property type="component" value="Unassembled WGS sequence"/>
</dbReference>
<protein>
    <submittedName>
        <fullName evidence="2">Uncharacterized protein</fullName>
    </submittedName>
</protein>
<name>A0ABT4EHJ5_PAEAL</name>
<dbReference type="RefSeq" id="WP_028532485.1">
    <property type="nucleotide sequence ID" value="NZ_JAMDLY010000028.1"/>
</dbReference>
<evidence type="ECO:0000313" key="3">
    <source>
        <dbReference type="Proteomes" id="UP001527090"/>
    </source>
</evidence>
<reference evidence="2 3" key="1">
    <citation type="submission" date="2022-05" db="EMBL/GenBank/DDBJ databases">
        <title>Genome Sequencing of Bee-Associated Microbes.</title>
        <authorList>
            <person name="Dunlap C."/>
        </authorList>
    </citation>
    <scope>NUCLEOTIDE SEQUENCE [LARGE SCALE GENOMIC DNA]</scope>
    <source>
        <strain evidence="2 3">NRRL NRS-750</strain>
    </source>
</reference>
<comment type="caution">
    <text evidence="2">The sequence shown here is derived from an EMBL/GenBank/DDBJ whole genome shotgun (WGS) entry which is preliminary data.</text>
</comment>
<accession>A0ABT4EHJ5</accession>
<evidence type="ECO:0000256" key="1">
    <source>
        <dbReference type="SAM" id="SignalP"/>
    </source>
</evidence>
<keyword evidence="1" id="KW-0732">Signal</keyword>